<dbReference type="Gene3D" id="3.40.50.1820">
    <property type="entry name" value="alpha/beta hydrolase"/>
    <property type="match status" value="1"/>
</dbReference>
<gene>
    <name evidence="5" type="ORF">Rrhod_0098</name>
</gene>
<proteinExistence type="inferred from homology"/>
<name>R7WTG3_9NOCA</name>
<keyword evidence="2" id="KW-0378">Hydrolase</keyword>
<feature type="domain" description="Alpha/beta hydrolase fold-3" evidence="4">
    <location>
        <begin position="77"/>
        <end position="281"/>
    </location>
</feature>
<dbReference type="GO" id="GO:0016787">
    <property type="term" value="F:hydrolase activity"/>
    <property type="evidence" value="ECO:0007669"/>
    <property type="project" value="UniProtKB-KW"/>
</dbReference>
<dbReference type="PANTHER" id="PTHR48081">
    <property type="entry name" value="AB HYDROLASE SUPERFAMILY PROTEIN C4A8.06C"/>
    <property type="match status" value="1"/>
</dbReference>
<dbReference type="RefSeq" id="WP_010836177.1">
    <property type="nucleotide sequence ID" value="NZ_APMY01000003.1"/>
</dbReference>
<evidence type="ECO:0000313" key="5">
    <source>
        <dbReference type="EMBL" id="EOM78560.1"/>
    </source>
</evidence>
<dbReference type="Pfam" id="PF07859">
    <property type="entry name" value="Abhydrolase_3"/>
    <property type="match status" value="1"/>
</dbReference>
<evidence type="ECO:0000256" key="2">
    <source>
        <dbReference type="ARBA" id="ARBA00022801"/>
    </source>
</evidence>
<comment type="caution">
    <text evidence="5">The sequence shown here is derived from an EMBL/GenBank/DDBJ whole genome shotgun (WGS) entry which is preliminary data.</text>
</comment>
<organism evidence="5 6">
    <name type="scientific">Rhodococcus rhodnii LMG 5362</name>
    <dbReference type="NCBI Taxonomy" id="1273125"/>
    <lineage>
        <taxon>Bacteria</taxon>
        <taxon>Bacillati</taxon>
        <taxon>Actinomycetota</taxon>
        <taxon>Actinomycetes</taxon>
        <taxon>Mycobacteriales</taxon>
        <taxon>Nocardiaceae</taxon>
        <taxon>Rhodococcus</taxon>
    </lineage>
</organism>
<dbReference type="EMBL" id="APMY01000003">
    <property type="protein sequence ID" value="EOM78560.1"/>
    <property type="molecule type" value="Genomic_DNA"/>
</dbReference>
<dbReference type="InterPro" id="IPR013094">
    <property type="entry name" value="AB_hydrolase_3"/>
</dbReference>
<evidence type="ECO:0000256" key="1">
    <source>
        <dbReference type="ARBA" id="ARBA00010515"/>
    </source>
</evidence>
<dbReference type="PATRIC" id="fig|1273125.3.peg.96"/>
<dbReference type="eggNOG" id="COG0657">
    <property type="taxonomic scope" value="Bacteria"/>
</dbReference>
<accession>R7WTG3</accession>
<dbReference type="AlphaFoldDB" id="R7WTG3"/>
<dbReference type="InterPro" id="IPR050300">
    <property type="entry name" value="GDXG_lipolytic_enzyme"/>
</dbReference>
<protein>
    <submittedName>
        <fullName evidence="5">Lipase</fullName>
    </submittedName>
</protein>
<dbReference type="Proteomes" id="UP000013525">
    <property type="component" value="Unassembled WGS sequence"/>
</dbReference>
<evidence type="ECO:0000259" key="4">
    <source>
        <dbReference type="Pfam" id="PF07859"/>
    </source>
</evidence>
<dbReference type="PANTHER" id="PTHR48081:SF8">
    <property type="entry name" value="ALPHA_BETA HYDROLASE FOLD-3 DOMAIN-CONTAINING PROTEIN-RELATED"/>
    <property type="match status" value="1"/>
</dbReference>
<evidence type="ECO:0000256" key="3">
    <source>
        <dbReference type="PROSITE-ProRule" id="PRU10038"/>
    </source>
</evidence>
<evidence type="ECO:0000313" key="6">
    <source>
        <dbReference type="Proteomes" id="UP000013525"/>
    </source>
</evidence>
<dbReference type="SUPFAM" id="SSF53474">
    <property type="entry name" value="alpha/beta-Hydrolases"/>
    <property type="match status" value="1"/>
</dbReference>
<feature type="active site" evidence="3">
    <location>
        <position position="155"/>
    </location>
</feature>
<dbReference type="PROSITE" id="PS01174">
    <property type="entry name" value="LIPASE_GDXG_SER"/>
    <property type="match status" value="1"/>
</dbReference>
<dbReference type="InterPro" id="IPR029058">
    <property type="entry name" value="AB_hydrolase_fold"/>
</dbReference>
<reference evidence="5 6" key="1">
    <citation type="journal article" date="2013" name="Genome Announc.">
        <title>Draft Genome Sequence of Rhodococcus rhodnii Strain LMG5362, a Symbiont of Rhodnius prolixus (Hemiptera, Reduviidae, Triatominae), the Principle Vector of Trypanosoma cruzi.</title>
        <authorList>
            <person name="Pachebat J.A."/>
            <person name="van Keulen G."/>
            <person name="Whitten M.M."/>
            <person name="Girdwood S."/>
            <person name="Del Sol R."/>
            <person name="Dyson P.J."/>
            <person name="Facey P.D."/>
        </authorList>
    </citation>
    <scope>NUCLEOTIDE SEQUENCE [LARGE SCALE GENOMIC DNA]</scope>
    <source>
        <strain evidence="5 6">LMG 5362</strain>
    </source>
</reference>
<dbReference type="InterPro" id="IPR033140">
    <property type="entry name" value="Lipase_GDXG_put_SER_AS"/>
</dbReference>
<sequence length="314" mass="33355">MTVRSIDPEVATMLAALDSGFPDVTAHTPQQMRELVGARRGPASTEPPMRSVENTRVPGGPAVRVYRPESDGVLPVVVFAHGGGFVFCDLDSHDGLCRELAQRVGAVVVSVDYRLAPEHPGPAAADDVSAALDWAHARAADWGGDPDRLVLAGDSAGGNLAACAAIATVRRGGPVVAAQLLIYPVIDDDFDSESYRTYGSGYYNTEAAMRWYWSHYAPGGARDETVAPSRAPSLAGVAPAVVVTAEFDPLCDSGHRYAQQLADAGIPVRTHRFDGLFHGFLAFPTLSHVGPALDRIAGLTRDVLGVRDDERTTR</sequence>
<comment type="similarity">
    <text evidence="1">Belongs to the 'GDXG' lipolytic enzyme family.</text>
</comment>
<keyword evidence="6" id="KW-1185">Reference proteome</keyword>